<dbReference type="Proteomes" id="UP000604825">
    <property type="component" value="Unassembled WGS sequence"/>
</dbReference>
<dbReference type="EMBL" id="CAJGYO010000019">
    <property type="protein sequence ID" value="CAD6338344.1"/>
    <property type="molecule type" value="Genomic_DNA"/>
</dbReference>
<name>A0A811S7X3_9POAL</name>
<dbReference type="AlphaFoldDB" id="A0A811S7X3"/>
<reference evidence="1" key="1">
    <citation type="submission" date="2020-10" db="EMBL/GenBank/DDBJ databases">
        <authorList>
            <person name="Han B."/>
            <person name="Lu T."/>
            <person name="Zhao Q."/>
            <person name="Huang X."/>
            <person name="Zhao Y."/>
        </authorList>
    </citation>
    <scope>NUCLEOTIDE SEQUENCE</scope>
</reference>
<proteinExistence type="predicted"/>
<gene>
    <name evidence="1" type="ORF">NCGR_LOCUS62442</name>
</gene>
<protein>
    <submittedName>
        <fullName evidence="1">Uncharacterized protein</fullName>
    </submittedName>
</protein>
<organism evidence="1 2">
    <name type="scientific">Miscanthus lutarioriparius</name>
    <dbReference type="NCBI Taxonomy" id="422564"/>
    <lineage>
        <taxon>Eukaryota</taxon>
        <taxon>Viridiplantae</taxon>
        <taxon>Streptophyta</taxon>
        <taxon>Embryophyta</taxon>
        <taxon>Tracheophyta</taxon>
        <taxon>Spermatophyta</taxon>
        <taxon>Magnoliopsida</taxon>
        <taxon>Liliopsida</taxon>
        <taxon>Poales</taxon>
        <taxon>Poaceae</taxon>
        <taxon>PACMAD clade</taxon>
        <taxon>Panicoideae</taxon>
        <taxon>Andropogonodae</taxon>
        <taxon>Andropogoneae</taxon>
        <taxon>Saccharinae</taxon>
        <taxon>Miscanthus</taxon>
    </lineage>
</organism>
<sequence length="155" mass="16920">MAGGAWRTARLRGGGTKKMAQLRWLSATALTLLPLTASTLLEAATAAALCLLQGPRGEFGPISRNKRGQGPQVTILLEIMNLVKMLDSFTIKVLRFLSAGKWKTLSIHFHLPVFSQLAFPRAFLFQPFPSLQFILPGENHSQTGGRSEAVVVFLC</sequence>
<evidence type="ECO:0000313" key="2">
    <source>
        <dbReference type="Proteomes" id="UP000604825"/>
    </source>
</evidence>
<comment type="caution">
    <text evidence="1">The sequence shown here is derived from an EMBL/GenBank/DDBJ whole genome shotgun (WGS) entry which is preliminary data.</text>
</comment>
<accession>A0A811S7X3</accession>
<evidence type="ECO:0000313" key="1">
    <source>
        <dbReference type="EMBL" id="CAD6338344.1"/>
    </source>
</evidence>
<keyword evidence="2" id="KW-1185">Reference proteome</keyword>